<proteinExistence type="predicted"/>
<gene>
    <name evidence="1" type="ORF">Y3_269</name>
</gene>
<keyword evidence="2" id="KW-1185">Reference proteome</keyword>
<dbReference type="Proteomes" id="UP000240568">
    <property type="component" value="Segment"/>
</dbReference>
<sequence length="146" mass="17051">MSDIDILIREYQRAYLKAESSHWGNVAYHVEDLTECSIYMRFRSGRQALWQRPVLVLATIDVKNPGNGFFSKLLAETKALCKERDWVLQLENVLTPQFRRFLSRGGFTPQGVDSDSDHGSMYWFHDESILSTTPMRPEYFELIKQL</sequence>
<evidence type="ECO:0000313" key="2">
    <source>
        <dbReference type="Proteomes" id="UP000240568"/>
    </source>
</evidence>
<dbReference type="EMBL" id="KY984068">
    <property type="protein sequence ID" value="ARW58909.1"/>
    <property type="molecule type" value="Genomic_DNA"/>
</dbReference>
<evidence type="ECO:0000313" key="1">
    <source>
        <dbReference type="EMBL" id="ARW58909.1"/>
    </source>
</evidence>
<name>A0A2H4IBJ0_9CAUD</name>
<reference evidence="1 2" key="1">
    <citation type="submission" date="2017-04" db="EMBL/GenBank/DDBJ databases">
        <authorList>
            <person name="Afonso C.L."/>
            <person name="Miller P.J."/>
            <person name="Scott M.A."/>
            <person name="Spackman E."/>
            <person name="Goraichik I."/>
            <person name="Dimitrov K.M."/>
            <person name="Suarez D.L."/>
            <person name="Swayne D.E."/>
        </authorList>
    </citation>
    <scope>NUCLEOTIDE SEQUENCE [LARGE SCALE GENOMIC DNA]</scope>
</reference>
<protein>
    <submittedName>
        <fullName evidence="1">Uncharacterized protein</fullName>
    </submittedName>
</protein>
<accession>A0A2H4IBJ0</accession>
<organism evidence="1 2">
    <name type="scientific">Erwinia phage vB_EamM_Y3</name>
    <dbReference type="NCBI Taxonomy" id="1983553"/>
    <lineage>
        <taxon>Viruses</taxon>
        <taxon>Duplodnaviria</taxon>
        <taxon>Heunggongvirae</taxon>
        <taxon>Uroviricota</taxon>
        <taxon>Caudoviricetes</taxon>
        <taxon>Sasquatchvirus</taxon>
        <taxon>Sasquatchvirus Y3</taxon>
    </lineage>
</organism>